<dbReference type="EMBL" id="CP040602">
    <property type="protein sequence ID" value="QCU89374.1"/>
    <property type="molecule type" value="Genomic_DNA"/>
</dbReference>
<feature type="transmembrane region" description="Helical" evidence="8">
    <location>
        <begin position="97"/>
        <end position="113"/>
    </location>
</feature>
<dbReference type="PANTHER" id="PTHR37819:SF1">
    <property type="entry name" value="PROTEIN PSIE"/>
    <property type="match status" value="1"/>
</dbReference>
<gene>
    <name evidence="9" type="ORF">FE785_01370</name>
</gene>
<keyword evidence="7 8" id="KW-0472">Membrane</keyword>
<feature type="transmembrane region" description="Helical" evidence="8">
    <location>
        <begin position="125"/>
        <end position="144"/>
    </location>
</feature>
<evidence type="ECO:0000256" key="6">
    <source>
        <dbReference type="ARBA" id="ARBA00022989"/>
    </source>
</evidence>
<proteinExistence type="inferred from homology"/>
<comment type="similarity">
    <text evidence="2">Belongs to the PsiE family.</text>
</comment>
<evidence type="ECO:0000256" key="5">
    <source>
        <dbReference type="ARBA" id="ARBA00022692"/>
    </source>
</evidence>
<dbReference type="AlphaFoldDB" id="A0A4P9K3B4"/>
<name>A0A4P9K3B4_9GAMM</name>
<protein>
    <recommendedName>
        <fullName evidence="3">Protein PsiE</fullName>
    </recommendedName>
</protein>
<dbReference type="Pfam" id="PF06146">
    <property type="entry name" value="PsiE"/>
    <property type="match status" value="1"/>
</dbReference>
<feature type="transmembrane region" description="Helical" evidence="8">
    <location>
        <begin position="68"/>
        <end position="90"/>
    </location>
</feature>
<sequence>MEEKTAIDKSEIIRPDTADTQSVLGQNADRYFKQGIHFIEYIGLAIIAIATVFAGYDAVMEMIHNREVHLGDLLLLFLYLEVLAMVAIYIDSGKLPVRLPMYIAIVALARYLILEMKDLSEWQMIAVAATITLITISTLILRYGHIKFPYPENRRKTKPSAYKSTND</sequence>
<feature type="transmembrane region" description="Helical" evidence="8">
    <location>
        <begin position="38"/>
        <end position="56"/>
    </location>
</feature>
<evidence type="ECO:0000256" key="1">
    <source>
        <dbReference type="ARBA" id="ARBA00004429"/>
    </source>
</evidence>
<dbReference type="GO" id="GO:0005886">
    <property type="term" value="C:plasma membrane"/>
    <property type="evidence" value="ECO:0007669"/>
    <property type="project" value="UniProtKB-SubCell"/>
</dbReference>
<comment type="subcellular location">
    <subcellularLocation>
        <location evidence="1">Cell inner membrane</location>
        <topology evidence="1">Multi-pass membrane protein</topology>
    </subcellularLocation>
</comment>
<keyword evidence="10" id="KW-1185">Reference proteome</keyword>
<evidence type="ECO:0000256" key="3">
    <source>
        <dbReference type="ARBA" id="ARBA00021903"/>
    </source>
</evidence>
<evidence type="ECO:0000256" key="7">
    <source>
        <dbReference type="ARBA" id="ARBA00023136"/>
    </source>
</evidence>
<dbReference type="InterPro" id="IPR009315">
    <property type="entry name" value="P_starv_induced_PsiE"/>
</dbReference>
<keyword evidence="4" id="KW-1003">Cell membrane</keyword>
<evidence type="ECO:0000256" key="2">
    <source>
        <dbReference type="ARBA" id="ARBA00005632"/>
    </source>
</evidence>
<dbReference type="InterPro" id="IPR020948">
    <property type="entry name" value="P_starv_induced_PsiE-like"/>
</dbReference>
<evidence type="ECO:0000256" key="4">
    <source>
        <dbReference type="ARBA" id="ARBA00022475"/>
    </source>
</evidence>
<dbReference type="RefSeq" id="WP_138563673.1">
    <property type="nucleotide sequence ID" value="NZ_CP040602.1"/>
</dbReference>
<dbReference type="KEGG" id="thig:FE785_01370"/>
<evidence type="ECO:0000313" key="9">
    <source>
        <dbReference type="EMBL" id="QCU89374.1"/>
    </source>
</evidence>
<dbReference type="GO" id="GO:0016036">
    <property type="term" value="P:cellular response to phosphate starvation"/>
    <property type="evidence" value="ECO:0007669"/>
    <property type="project" value="InterPro"/>
</dbReference>
<accession>A0A4P9K3B4</accession>
<keyword evidence="6 8" id="KW-1133">Transmembrane helix</keyword>
<organism evidence="9 10">
    <name type="scientific">Thiomicrorhabdus sediminis</name>
    <dbReference type="NCBI Taxonomy" id="2580412"/>
    <lineage>
        <taxon>Bacteria</taxon>
        <taxon>Pseudomonadati</taxon>
        <taxon>Pseudomonadota</taxon>
        <taxon>Gammaproteobacteria</taxon>
        <taxon>Thiotrichales</taxon>
        <taxon>Piscirickettsiaceae</taxon>
        <taxon>Thiomicrorhabdus</taxon>
    </lineage>
</organism>
<dbReference type="PANTHER" id="PTHR37819">
    <property type="entry name" value="PROTEIN PSIE"/>
    <property type="match status" value="1"/>
</dbReference>
<reference evidence="9 10" key="1">
    <citation type="submission" date="2019-05" db="EMBL/GenBank/DDBJ databases">
        <title>Thiomicrorhabdus sediminis sp. nov, a novel sulfur-oxidizing bacterium isolated from coastal sediment.</title>
        <authorList>
            <person name="Liu X."/>
        </authorList>
    </citation>
    <scope>NUCLEOTIDE SEQUENCE [LARGE SCALE GENOMIC DNA]</scope>
    <source>
        <strain evidence="9 10">G1</strain>
    </source>
</reference>
<evidence type="ECO:0000256" key="8">
    <source>
        <dbReference type="SAM" id="Phobius"/>
    </source>
</evidence>
<keyword evidence="5 8" id="KW-0812">Transmembrane</keyword>
<evidence type="ECO:0000313" key="10">
    <source>
        <dbReference type="Proteomes" id="UP000304864"/>
    </source>
</evidence>
<dbReference type="Proteomes" id="UP000304864">
    <property type="component" value="Chromosome"/>
</dbReference>
<dbReference type="OrthoDB" id="9792470at2"/>